<dbReference type="RefSeq" id="WP_091692797.1">
    <property type="nucleotide sequence ID" value="NZ_CAMIGK010000065.1"/>
</dbReference>
<keyword evidence="5 6" id="KW-0472">Membrane</keyword>
<dbReference type="EMBL" id="FPCG01000001">
    <property type="protein sequence ID" value="SFV20086.1"/>
    <property type="molecule type" value="Genomic_DNA"/>
</dbReference>
<dbReference type="OrthoDB" id="7359894at2"/>
<comment type="subcellular location">
    <subcellularLocation>
        <location evidence="1">Cell membrane</location>
        <topology evidence="1">Single-pass membrane protein</topology>
    </subcellularLocation>
</comment>
<gene>
    <name evidence="8" type="ORF">SAMN04487966_101102</name>
</gene>
<reference evidence="8 9" key="1">
    <citation type="submission" date="2016-10" db="EMBL/GenBank/DDBJ databases">
        <authorList>
            <person name="de Groot N.N."/>
        </authorList>
    </citation>
    <scope>NUCLEOTIDE SEQUENCE [LARGE SCALE GENOMIC DNA]</scope>
    <source>
        <strain evidence="8 9">CGMCC 1.7054</strain>
    </source>
</reference>
<evidence type="ECO:0000256" key="2">
    <source>
        <dbReference type="ARBA" id="ARBA00022475"/>
    </source>
</evidence>
<dbReference type="PANTHER" id="PTHR33885:SF3">
    <property type="entry name" value="PHAGE SHOCK PROTEIN C"/>
    <property type="match status" value="1"/>
</dbReference>
<dbReference type="GO" id="GO:0005886">
    <property type="term" value="C:plasma membrane"/>
    <property type="evidence" value="ECO:0007669"/>
    <property type="project" value="UniProtKB-SubCell"/>
</dbReference>
<sequence>MENIYRSLRSIPFRRGPKRWVGGICAGLAAKFGWDPLVVRIAVLISFLFPFIGLATYLVAWLLLPWQDGSIPLERALNGGRRGGPGQPGSYRV</sequence>
<dbReference type="InterPro" id="IPR052027">
    <property type="entry name" value="PspC"/>
</dbReference>
<evidence type="ECO:0000313" key="9">
    <source>
        <dbReference type="Proteomes" id="UP000198881"/>
    </source>
</evidence>
<dbReference type="PANTHER" id="PTHR33885">
    <property type="entry name" value="PHAGE SHOCK PROTEIN C"/>
    <property type="match status" value="1"/>
</dbReference>
<evidence type="ECO:0000256" key="5">
    <source>
        <dbReference type="ARBA" id="ARBA00023136"/>
    </source>
</evidence>
<keyword evidence="4 6" id="KW-1133">Transmembrane helix</keyword>
<accession>A0A1I7MDT4</accession>
<feature type="transmembrane region" description="Helical" evidence="6">
    <location>
        <begin position="41"/>
        <end position="64"/>
    </location>
</feature>
<evidence type="ECO:0000313" key="8">
    <source>
        <dbReference type="EMBL" id="SFV20086.1"/>
    </source>
</evidence>
<keyword evidence="9" id="KW-1185">Reference proteome</keyword>
<dbReference type="InterPro" id="IPR007168">
    <property type="entry name" value="Phageshock_PspC_N"/>
</dbReference>
<evidence type="ECO:0000256" key="6">
    <source>
        <dbReference type="SAM" id="Phobius"/>
    </source>
</evidence>
<dbReference type="Pfam" id="PF04024">
    <property type="entry name" value="PspC"/>
    <property type="match status" value="1"/>
</dbReference>
<evidence type="ECO:0000259" key="7">
    <source>
        <dbReference type="Pfam" id="PF04024"/>
    </source>
</evidence>
<feature type="domain" description="Phage shock protein PspC N-terminal" evidence="7">
    <location>
        <begin position="14"/>
        <end position="65"/>
    </location>
</feature>
<keyword evidence="3 6" id="KW-0812">Transmembrane</keyword>
<keyword evidence="2" id="KW-1003">Cell membrane</keyword>
<organism evidence="8 9">
    <name type="scientific">Micrococcus terreus</name>
    <dbReference type="NCBI Taxonomy" id="574650"/>
    <lineage>
        <taxon>Bacteria</taxon>
        <taxon>Bacillati</taxon>
        <taxon>Actinomycetota</taxon>
        <taxon>Actinomycetes</taxon>
        <taxon>Micrococcales</taxon>
        <taxon>Micrococcaceae</taxon>
        <taxon>Micrococcus</taxon>
    </lineage>
</organism>
<dbReference type="STRING" id="574650.SAMN04487966_101102"/>
<evidence type="ECO:0000256" key="3">
    <source>
        <dbReference type="ARBA" id="ARBA00022692"/>
    </source>
</evidence>
<proteinExistence type="predicted"/>
<evidence type="ECO:0000256" key="1">
    <source>
        <dbReference type="ARBA" id="ARBA00004162"/>
    </source>
</evidence>
<dbReference type="Proteomes" id="UP000198881">
    <property type="component" value="Unassembled WGS sequence"/>
</dbReference>
<protein>
    <submittedName>
        <fullName evidence="8">Phage shock protein C (PspC) family protein</fullName>
    </submittedName>
</protein>
<dbReference type="AlphaFoldDB" id="A0A1I7MDT4"/>
<name>A0A1I7MDT4_9MICC</name>
<evidence type="ECO:0000256" key="4">
    <source>
        <dbReference type="ARBA" id="ARBA00022989"/>
    </source>
</evidence>